<dbReference type="Pfam" id="PF13231">
    <property type="entry name" value="PMT_2"/>
    <property type="match status" value="1"/>
</dbReference>
<dbReference type="GO" id="GO:0009103">
    <property type="term" value="P:lipopolysaccharide biosynthetic process"/>
    <property type="evidence" value="ECO:0007669"/>
    <property type="project" value="UniProtKB-ARBA"/>
</dbReference>
<feature type="transmembrane region" description="Helical" evidence="8">
    <location>
        <begin position="143"/>
        <end position="161"/>
    </location>
</feature>
<evidence type="ECO:0000259" key="9">
    <source>
        <dbReference type="Pfam" id="PF13231"/>
    </source>
</evidence>
<feature type="transmembrane region" description="Helical" evidence="8">
    <location>
        <begin position="114"/>
        <end position="131"/>
    </location>
</feature>
<dbReference type="InterPro" id="IPR050297">
    <property type="entry name" value="LipidA_mod_glycosyltrf_83"/>
</dbReference>
<evidence type="ECO:0000256" key="8">
    <source>
        <dbReference type="SAM" id="Phobius"/>
    </source>
</evidence>
<feature type="domain" description="Glycosyltransferase RgtA/B/C/D-like" evidence="9">
    <location>
        <begin position="66"/>
        <end position="217"/>
    </location>
</feature>
<evidence type="ECO:0000256" key="3">
    <source>
        <dbReference type="ARBA" id="ARBA00022676"/>
    </source>
</evidence>
<feature type="transmembrane region" description="Helical" evidence="8">
    <location>
        <begin position="91"/>
        <end position="108"/>
    </location>
</feature>
<keyword evidence="5 8" id="KW-0812">Transmembrane</keyword>
<dbReference type="AlphaFoldDB" id="A0A1F7WJV0"/>
<name>A0A1F7WJV0_9BACT</name>
<feature type="transmembrane region" description="Helical" evidence="8">
    <location>
        <begin position="349"/>
        <end position="366"/>
    </location>
</feature>
<dbReference type="EMBL" id="MGFJ01000006">
    <property type="protein sequence ID" value="OGM03106.1"/>
    <property type="molecule type" value="Genomic_DNA"/>
</dbReference>
<evidence type="ECO:0000313" key="11">
    <source>
        <dbReference type="Proteomes" id="UP000176198"/>
    </source>
</evidence>
<feature type="transmembrane region" description="Helical" evidence="8">
    <location>
        <begin position="204"/>
        <end position="226"/>
    </location>
</feature>
<keyword evidence="4" id="KW-0808">Transferase</keyword>
<gene>
    <name evidence="10" type="ORF">A2115_03370</name>
</gene>
<keyword evidence="7 8" id="KW-0472">Membrane</keyword>
<dbReference type="STRING" id="1802471.A2115_03370"/>
<evidence type="ECO:0000256" key="2">
    <source>
        <dbReference type="ARBA" id="ARBA00022475"/>
    </source>
</evidence>
<organism evidence="10 11">
    <name type="scientific">Candidatus Woesebacteria bacterium GWA1_41_8</name>
    <dbReference type="NCBI Taxonomy" id="1802471"/>
    <lineage>
        <taxon>Bacteria</taxon>
        <taxon>Candidatus Woeseibacteriota</taxon>
    </lineage>
</organism>
<dbReference type="GO" id="GO:0016763">
    <property type="term" value="F:pentosyltransferase activity"/>
    <property type="evidence" value="ECO:0007669"/>
    <property type="project" value="TreeGrafter"/>
</dbReference>
<accession>A0A1F7WJV0</accession>
<evidence type="ECO:0000256" key="1">
    <source>
        <dbReference type="ARBA" id="ARBA00004651"/>
    </source>
</evidence>
<feature type="transmembrane region" description="Helical" evidence="8">
    <location>
        <begin position="270"/>
        <end position="291"/>
    </location>
</feature>
<keyword evidence="3" id="KW-0328">Glycosyltransferase</keyword>
<evidence type="ECO:0000313" key="10">
    <source>
        <dbReference type="EMBL" id="OGM03106.1"/>
    </source>
</evidence>
<feature type="transmembrane region" description="Helical" evidence="8">
    <location>
        <begin position="12"/>
        <end position="35"/>
    </location>
</feature>
<feature type="transmembrane region" description="Helical" evidence="8">
    <location>
        <begin position="298"/>
        <end position="316"/>
    </location>
</feature>
<dbReference type="PANTHER" id="PTHR33908">
    <property type="entry name" value="MANNOSYLTRANSFERASE YKCB-RELATED"/>
    <property type="match status" value="1"/>
</dbReference>
<dbReference type="InterPro" id="IPR038731">
    <property type="entry name" value="RgtA/B/C-like"/>
</dbReference>
<dbReference type="PANTHER" id="PTHR33908:SF11">
    <property type="entry name" value="MEMBRANE PROTEIN"/>
    <property type="match status" value="1"/>
</dbReference>
<sequence>MKKFIFENKASILLGVLILAIASFLRLSSLTYLPIFGDEAIYVRWAQVMRAEPTLRFLPLSDGKQPLFMWVVIPFLKIVSDPLYAGRVVSVLSGIATAGGVIGLSYLLFKSFKVSLIAALIYSLSPFSVFFDRMALADSMLSAFGVWSLFFILLTAKSLRLDFAMIAGFFLGGGLLTKSPALFYALLAPAAWLFSAFPKKRKDLAVHLIKLMVLTAVTIGIGYGMYNILRLGPNFHMVGIRNQDYVFAIPHIWENPKDPFIFHVKEIFQWLWMLGPSVFILLLLSGLALAFKKYPRQLLILVAWAGVPLFAGAMYAKVFTARYILFSLPPLIIIAALGFLETKDKIKKVLIGILVVFVIHSLYINWQLHKDIQKAPLPRSERSGYLEEWTSGYGIRQVAVQLREKYISQGSQIVAGTEGYFGTLPDGLQIYLNDLPDVKVFGVGIIIKDLPQELIDSKKTGNPTYFIINSTRYKGDADEAGLRLVGQYPKALRPDTTREALLFFEVTEAATVPKEISEQE</sequence>
<evidence type="ECO:0000256" key="7">
    <source>
        <dbReference type="ARBA" id="ARBA00023136"/>
    </source>
</evidence>
<proteinExistence type="predicted"/>
<evidence type="ECO:0000256" key="6">
    <source>
        <dbReference type="ARBA" id="ARBA00022989"/>
    </source>
</evidence>
<feature type="transmembrane region" description="Helical" evidence="8">
    <location>
        <begin position="181"/>
        <end position="197"/>
    </location>
</feature>
<evidence type="ECO:0000256" key="5">
    <source>
        <dbReference type="ARBA" id="ARBA00022692"/>
    </source>
</evidence>
<comment type="caution">
    <text evidence="10">The sequence shown here is derived from an EMBL/GenBank/DDBJ whole genome shotgun (WGS) entry which is preliminary data.</text>
</comment>
<reference evidence="10 11" key="1">
    <citation type="journal article" date="2016" name="Nat. Commun.">
        <title>Thousands of microbial genomes shed light on interconnected biogeochemical processes in an aquifer system.</title>
        <authorList>
            <person name="Anantharaman K."/>
            <person name="Brown C.T."/>
            <person name="Hug L.A."/>
            <person name="Sharon I."/>
            <person name="Castelle C.J."/>
            <person name="Probst A.J."/>
            <person name="Thomas B.C."/>
            <person name="Singh A."/>
            <person name="Wilkins M.J."/>
            <person name="Karaoz U."/>
            <person name="Brodie E.L."/>
            <person name="Williams K.H."/>
            <person name="Hubbard S.S."/>
            <person name="Banfield J.F."/>
        </authorList>
    </citation>
    <scope>NUCLEOTIDE SEQUENCE [LARGE SCALE GENOMIC DNA]</scope>
</reference>
<keyword evidence="2" id="KW-1003">Cell membrane</keyword>
<protein>
    <recommendedName>
        <fullName evidence="9">Glycosyltransferase RgtA/B/C/D-like domain-containing protein</fullName>
    </recommendedName>
</protein>
<keyword evidence="6 8" id="KW-1133">Transmembrane helix</keyword>
<comment type="subcellular location">
    <subcellularLocation>
        <location evidence="1">Cell membrane</location>
        <topology evidence="1">Multi-pass membrane protein</topology>
    </subcellularLocation>
</comment>
<feature type="transmembrane region" description="Helical" evidence="8">
    <location>
        <begin position="322"/>
        <end position="340"/>
    </location>
</feature>
<evidence type="ECO:0000256" key="4">
    <source>
        <dbReference type="ARBA" id="ARBA00022679"/>
    </source>
</evidence>
<dbReference type="GO" id="GO:0005886">
    <property type="term" value="C:plasma membrane"/>
    <property type="evidence" value="ECO:0007669"/>
    <property type="project" value="UniProtKB-SubCell"/>
</dbReference>
<dbReference type="Proteomes" id="UP000176198">
    <property type="component" value="Unassembled WGS sequence"/>
</dbReference>